<gene>
    <name evidence="1" type="ORF">J2W55_002982</name>
</gene>
<dbReference type="InterPro" id="IPR010035">
    <property type="entry name" value="Thi_S"/>
</dbReference>
<proteinExistence type="predicted"/>
<accession>A0ABU1TCW1</accession>
<dbReference type="Gene3D" id="3.10.20.30">
    <property type="match status" value="1"/>
</dbReference>
<dbReference type="InterPro" id="IPR003749">
    <property type="entry name" value="ThiS/MoaD-like"/>
</dbReference>
<organism evidence="1 2">
    <name type="scientific">Mucilaginibacter pocheonensis</name>
    <dbReference type="NCBI Taxonomy" id="398050"/>
    <lineage>
        <taxon>Bacteria</taxon>
        <taxon>Pseudomonadati</taxon>
        <taxon>Bacteroidota</taxon>
        <taxon>Sphingobacteriia</taxon>
        <taxon>Sphingobacteriales</taxon>
        <taxon>Sphingobacteriaceae</taxon>
        <taxon>Mucilaginibacter</taxon>
    </lineage>
</organism>
<dbReference type="InterPro" id="IPR012675">
    <property type="entry name" value="Beta-grasp_dom_sf"/>
</dbReference>
<reference evidence="1 2" key="1">
    <citation type="submission" date="2023-07" db="EMBL/GenBank/DDBJ databases">
        <title>Sorghum-associated microbial communities from plants grown in Nebraska, USA.</title>
        <authorList>
            <person name="Schachtman D."/>
        </authorList>
    </citation>
    <scope>NUCLEOTIDE SEQUENCE [LARGE SCALE GENOMIC DNA]</scope>
    <source>
        <strain evidence="1 2">3262</strain>
    </source>
</reference>
<sequence>MEVTVNQQLYTIYPECTVQTLLSDVLNRASNGLAIAINQTIISKADWGTARLKHGDQVIIITATQGG</sequence>
<comment type="caution">
    <text evidence="1">The sequence shown here is derived from an EMBL/GenBank/DDBJ whole genome shotgun (WGS) entry which is preliminary data.</text>
</comment>
<dbReference type="EMBL" id="JAVDUU010000003">
    <property type="protein sequence ID" value="MDR6943129.1"/>
    <property type="molecule type" value="Genomic_DNA"/>
</dbReference>
<evidence type="ECO:0000313" key="2">
    <source>
        <dbReference type="Proteomes" id="UP001247620"/>
    </source>
</evidence>
<dbReference type="PANTHER" id="PTHR34472">
    <property type="entry name" value="SULFUR CARRIER PROTEIN THIS"/>
    <property type="match status" value="1"/>
</dbReference>
<dbReference type="Pfam" id="PF02597">
    <property type="entry name" value="ThiS"/>
    <property type="match status" value="1"/>
</dbReference>
<dbReference type="RefSeq" id="WP_310096850.1">
    <property type="nucleotide sequence ID" value="NZ_JAVDUU010000003.1"/>
</dbReference>
<evidence type="ECO:0000313" key="1">
    <source>
        <dbReference type="EMBL" id="MDR6943129.1"/>
    </source>
</evidence>
<dbReference type="NCBIfam" id="TIGR01683">
    <property type="entry name" value="thiS"/>
    <property type="match status" value="1"/>
</dbReference>
<dbReference type="CDD" id="cd00565">
    <property type="entry name" value="Ubl_ThiS"/>
    <property type="match status" value="1"/>
</dbReference>
<dbReference type="SUPFAM" id="SSF54285">
    <property type="entry name" value="MoaD/ThiS"/>
    <property type="match status" value="1"/>
</dbReference>
<dbReference type="InterPro" id="IPR016155">
    <property type="entry name" value="Mopterin_synth/thiamin_S_b"/>
</dbReference>
<dbReference type="PANTHER" id="PTHR34472:SF1">
    <property type="entry name" value="SULFUR CARRIER PROTEIN THIS"/>
    <property type="match status" value="1"/>
</dbReference>
<protein>
    <submittedName>
        <fullName evidence="1">Sulfur carrier protein</fullName>
    </submittedName>
</protein>
<dbReference type="Proteomes" id="UP001247620">
    <property type="component" value="Unassembled WGS sequence"/>
</dbReference>
<name>A0ABU1TCW1_9SPHI</name>
<keyword evidence="2" id="KW-1185">Reference proteome</keyword>